<reference evidence="2" key="1">
    <citation type="journal article" date="2005" name="PLoS Biol.">
        <title>The genomes of Oryza sativa: a history of duplications.</title>
        <authorList>
            <person name="Yu J."/>
            <person name="Wang J."/>
            <person name="Lin W."/>
            <person name="Li S."/>
            <person name="Li H."/>
            <person name="Zhou J."/>
            <person name="Ni P."/>
            <person name="Dong W."/>
            <person name="Hu S."/>
            <person name="Zeng C."/>
            <person name="Zhang J."/>
            <person name="Zhang Y."/>
            <person name="Li R."/>
            <person name="Xu Z."/>
            <person name="Li S."/>
            <person name="Li X."/>
            <person name="Zheng H."/>
            <person name="Cong L."/>
            <person name="Lin L."/>
            <person name="Yin J."/>
            <person name="Geng J."/>
            <person name="Li G."/>
            <person name="Shi J."/>
            <person name="Liu J."/>
            <person name="Lv H."/>
            <person name="Li J."/>
            <person name="Wang J."/>
            <person name="Deng Y."/>
            <person name="Ran L."/>
            <person name="Shi X."/>
            <person name="Wang X."/>
            <person name="Wu Q."/>
            <person name="Li C."/>
            <person name="Ren X."/>
            <person name="Wang J."/>
            <person name="Wang X."/>
            <person name="Li D."/>
            <person name="Liu D."/>
            <person name="Zhang X."/>
            <person name="Ji Z."/>
            <person name="Zhao W."/>
            <person name="Sun Y."/>
            <person name="Zhang Z."/>
            <person name="Bao J."/>
            <person name="Han Y."/>
            <person name="Dong L."/>
            <person name="Ji J."/>
            <person name="Chen P."/>
            <person name="Wu S."/>
            <person name="Liu J."/>
            <person name="Xiao Y."/>
            <person name="Bu D."/>
            <person name="Tan J."/>
            <person name="Yang L."/>
            <person name="Ye C."/>
            <person name="Zhang J."/>
            <person name="Xu J."/>
            <person name="Zhou Y."/>
            <person name="Yu Y."/>
            <person name="Zhang B."/>
            <person name="Zhuang S."/>
            <person name="Wei H."/>
            <person name="Liu B."/>
            <person name="Lei M."/>
            <person name="Yu H."/>
            <person name="Li Y."/>
            <person name="Xu H."/>
            <person name="Wei S."/>
            <person name="He X."/>
            <person name="Fang L."/>
            <person name="Zhang Z."/>
            <person name="Zhang Y."/>
            <person name="Huang X."/>
            <person name="Su Z."/>
            <person name="Tong W."/>
            <person name="Li J."/>
            <person name="Tong Z."/>
            <person name="Li S."/>
            <person name="Ye J."/>
            <person name="Wang L."/>
            <person name="Fang L."/>
            <person name="Lei T."/>
            <person name="Chen C."/>
            <person name="Chen H."/>
            <person name="Xu Z."/>
            <person name="Li H."/>
            <person name="Huang H."/>
            <person name="Zhang F."/>
            <person name="Xu H."/>
            <person name="Li N."/>
            <person name="Zhao C."/>
            <person name="Li S."/>
            <person name="Dong L."/>
            <person name="Huang Y."/>
            <person name="Li L."/>
            <person name="Xi Y."/>
            <person name="Qi Q."/>
            <person name="Li W."/>
            <person name="Zhang B."/>
            <person name="Hu W."/>
            <person name="Zhang Y."/>
            <person name="Tian X."/>
            <person name="Jiao Y."/>
            <person name="Liang X."/>
            <person name="Jin J."/>
            <person name="Gao L."/>
            <person name="Zheng W."/>
            <person name="Hao B."/>
            <person name="Liu S."/>
            <person name="Wang W."/>
            <person name="Yuan L."/>
            <person name="Cao M."/>
            <person name="McDermott J."/>
            <person name="Samudrala R."/>
            <person name="Wang J."/>
            <person name="Wong G.K."/>
            <person name="Yang H."/>
        </authorList>
    </citation>
    <scope>NUCLEOTIDE SEQUENCE [LARGE SCALE GENOMIC DNA]</scope>
</reference>
<feature type="compositionally biased region" description="Low complexity" evidence="1">
    <location>
        <begin position="189"/>
        <end position="201"/>
    </location>
</feature>
<evidence type="ECO:0000256" key="1">
    <source>
        <dbReference type="SAM" id="MobiDB-lite"/>
    </source>
</evidence>
<feature type="compositionally biased region" description="Low complexity" evidence="1">
    <location>
        <begin position="213"/>
        <end position="224"/>
    </location>
</feature>
<sequence length="254" mass="27148">MLALNHFIVKREADEGTCYDVMFCRGDVCKLRCRYLGYPDNAPCYCKSKPDGAPSASERGKHEAAAAAGTNRGRRRRATSGPQSAAAGIIVAAAGSRRHLHRCCRARSRHRRRLARVRSPLRCRLPPHALGAVAAAVTAAIASRLAARGETSSPPPSSRFGWRLRPDSRAGGHIRGPPHRRRPRPRPSAPLSAATAALRAVAGRDCRRPPRPGSSSSRASAAPAASLCTVNLHARIGIGLVWEKKGEEGGGTRD</sequence>
<evidence type="ECO:0000313" key="2">
    <source>
        <dbReference type="EMBL" id="EEE57348.1"/>
    </source>
</evidence>
<gene>
    <name evidence="2" type="ORF">OsJ_07477</name>
</gene>
<proteinExistence type="predicted"/>
<feature type="compositionally biased region" description="Basic residues" evidence="1">
    <location>
        <begin position="176"/>
        <end position="185"/>
    </location>
</feature>
<feature type="region of interest" description="Disordered" evidence="1">
    <location>
        <begin position="145"/>
        <end position="224"/>
    </location>
</feature>
<dbReference type="AlphaFoldDB" id="B9F106"/>
<reference evidence="2" key="2">
    <citation type="submission" date="2008-12" db="EMBL/GenBank/DDBJ databases">
        <title>Improved gene annotation of the rice (Oryza sativa) genomes.</title>
        <authorList>
            <person name="Wang J."/>
            <person name="Li R."/>
            <person name="Fan W."/>
            <person name="Huang Q."/>
            <person name="Zhang J."/>
            <person name="Zhou Y."/>
            <person name="Hu Y."/>
            <person name="Zi S."/>
            <person name="Li J."/>
            <person name="Ni P."/>
            <person name="Zheng H."/>
            <person name="Zhang Y."/>
            <person name="Zhao M."/>
            <person name="Hao Q."/>
            <person name="McDermott J."/>
            <person name="Samudrala R."/>
            <person name="Kristiansen K."/>
            <person name="Wong G.K.-S."/>
        </authorList>
    </citation>
    <scope>NUCLEOTIDE SEQUENCE</scope>
</reference>
<dbReference type="Proteomes" id="UP000007752">
    <property type="component" value="Chromosome 2"/>
</dbReference>
<accession>B9F106</accession>
<organism evidence="2">
    <name type="scientific">Oryza sativa subsp. japonica</name>
    <name type="common">Rice</name>
    <dbReference type="NCBI Taxonomy" id="39947"/>
    <lineage>
        <taxon>Eukaryota</taxon>
        <taxon>Viridiplantae</taxon>
        <taxon>Streptophyta</taxon>
        <taxon>Embryophyta</taxon>
        <taxon>Tracheophyta</taxon>
        <taxon>Spermatophyta</taxon>
        <taxon>Magnoliopsida</taxon>
        <taxon>Liliopsida</taxon>
        <taxon>Poales</taxon>
        <taxon>Poaceae</taxon>
        <taxon>BOP clade</taxon>
        <taxon>Oryzoideae</taxon>
        <taxon>Oryzeae</taxon>
        <taxon>Oryzinae</taxon>
        <taxon>Oryza</taxon>
        <taxon>Oryza sativa</taxon>
    </lineage>
</organism>
<dbReference type="EMBL" id="CM000139">
    <property type="protein sequence ID" value="EEE57348.1"/>
    <property type="molecule type" value="Genomic_DNA"/>
</dbReference>
<protein>
    <submittedName>
        <fullName evidence="2">Uncharacterized protein</fullName>
    </submittedName>
</protein>
<name>B9F106_ORYSJ</name>
<feature type="region of interest" description="Disordered" evidence="1">
    <location>
        <begin position="52"/>
        <end position="85"/>
    </location>
</feature>